<dbReference type="PANTHER" id="PTHR35807">
    <property type="entry name" value="TRANSCRIPTIONAL REGULATOR REDD-RELATED"/>
    <property type="match status" value="1"/>
</dbReference>
<dbReference type="AlphaFoldDB" id="A0A931B4A4"/>
<evidence type="ECO:0000259" key="7">
    <source>
        <dbReference type="PROSITE" id="PS51755"/>
    </source>
</evidence>
<keyword evidence="5" id="KW-0804">Transcription</keyword>
<dbReference type="InterPro" id="IPR011990">
    <property type="entry name" value="TPR-like_helical_dom_sf"/>
</dbReference>
<dbReference type="EMBL" id="JADPRT010000003">
    <property type="protein sequence ID" value="MBF9068427.1"/>
    <property type="molecule type" value="Genomic_DNA"/>
</dbReference>
<keyword evidence="2" id="KW-0902">Two-component regulatory system</keyword>
<dbReference type="InterPro" id="IPR036388">
    <property type="entry name" value="WH-like_DNA-bd_sf"/>
</dbReference>
<organism evidence="8 9">
    <name type="scientific">Streptacidiphilus fuscans</name>
    <dbReference type="NCBI Taxonomy" id="2789292"/>
    <lineage>
        <taxon>Bacteria</taxon>
        <taxon>Bacillati</taxon>
        <taxon>Actinomycetota</taxon>
        <taxon>Actinomycetes</taxon>
        <taxon>Kitasatosporales</taxon>
        <taxon>Streptomycetaceae</taxon>
        <taxon>Streptacidiphilus</taxon>
    </lineage>
</organism>
<evidence type="ECO:0000256" key="4">
    <source>
        <dbReference type="ARBA" id="ARBA00023125"/>
    </source>
</evidence>
<dbReference type="SMART" id="SM01043">
    <property type="entry name" value="BTAD"/>
    <property type="match status" value="1"/>
</dbReference>
<reference evidence="8" key="1">
    <citation type="submission" date="2020-11" db="EMBL/GenBank/DDBJ databases">
        <title>Isolation and identification of active actinomycetes.</title>
        <authorList>
            <person name="Yu B."/>
        </authorList>
    </citation>
    <scope>NUCLEOTIDE SEQUENCE</scope>
    <source>
        <strain evidence="8">NEAU-YB345</strain>
    </source>
</reference>
<comment type="caution">
    <text evidence="8">The sequence shown here is derived from an EMBL/GenBank/DDBJ whole genome shotgun (WGS) entry which is preliminary data.</text>
</comment>
<dbReference type="Pfam" id="PF03704">
    <property type="entry name" value="BTAD"/>
    <property type="match status" value="1"/>
</dbReference>
<keyword evidence="3" id="KW-0805">Transcription regulation</keyword>
<dbReference type="InterPro" id="IPR016032">
    <property type="entry name" value="Sig_transdc_resp-reg_C-effctor"/>
</dbReference>
<gene>
    <name evidence="8" type="ORF">I2501_10320</name>
</gene>
<evidence type="ECO:0000256" key="3">
    <source>
        <dbReference type="ARBA" id="ARBA00023015"/>
    </source>
</evidence>
<evidence type="ECO:0000256" key="2">
    <source>
        <dbReference type="ARBA" id="ARBA00023012"/>
    </source>
</evidence>
<dbReference type="Gene3D" id="1.10.10.10">
    <property type="entry name" value="Winged helix-like DNA-binding domain superfamily/Winged helix DNA-binding domain"/>
    <property type="match status" value="1"/>
</dbReference>
<dbReference type="InterPro" id="IPR005158">
    <property type="entry name" value="BTAD"/>
</dbReference>
<protein>
    <submittedName>
        <fullName evidence="8">AfsR/SARP family transcriptional regulator</fullName>
    </submittedName>
</protein>
<dbReference type="PANTHER" id="PTHR35807:SF1">
    <property type="entry name" value="TRANSCRIPTIONAL REGULATOR REDD"/>
    <property type="match status" value="1"/>
</dbReference>
<dbReference type="RefSeq" id="WP_196193560.1">
    <property type="nucleotide sequence ID" value="NZ_JADPRT010000003.1"/>
</dbReference>
<dbReference type="GO" id="GO:0003677">
    <property type="term" value="F:DNA binding"/>
    <property type="evidence" value="ECO:0007669"/>
    <property type="project" value="UniProtKB-UniRule"/>
</dbReference>
<feature type="DNA-binding region" description="OmpR/PhoB-type" evidence="6">
    <location>
        <begin position="1"/>
        <end position="100"/>
    </location>
</feature>
<feature type="domain" description="OmpR/PhoB-type" evidence="7">
    <location>
        <begin position="1"/>
        <end position="100"/>
    </location>
</feature>
<dbReference type="GO" id="GO:0000160">
    <property type="term" value="P:phosphorelay signal transduction system"/>
    <property type="evidence" value="ECO:0007669"/>
    <property type="project" value="UniProtKB-KW"/>
</dbReference>
<sequence>MEIGILGPLSAEAGGRSIVPSAGKPRQVLALLAVYANQVVPVPTLIEEIWGSNMPRSSLTTLQTYILQLRRLLAASLGELNPGAAKGILSTRHRGYLLEVQPGAVDVHEYDRLATEGHAEFQAGDDAEAVRLYTRALELWRGPGLVDVPVGPVLEIELARLEESRLGVLECRVEAELRLGHHSEMLTELIELTARHPLNERLHAQCMTAFYRSGKQWRALEVYQRLRRRIVEELGIEPCMGLQRLHQAMLSADPALDTLDTRERPLLELFAA</sequence>
<dbReference type="PROSITE" id="PS51755">
    <property type="entry name" value="OMPR_PHOB"/>
    <property type="match status" value="1"/>
</dbReference>
<dbReference type="CDD" id="cd15831">
    <property type="entry name" value="BTAD"/>
    <property type="match status" value="1"/>
</dbReference>
<evidence type="ECO:0000256" key="6">
    <source>
        <dbReference type="PROSITE-ProRule" id="PRU01091"/>
    </source>
</evidence>
<dbReference type="SUPFAM" id="SSF46894">
    <property type="entry name" value="C-terminal effector domain of the bipartite response regulators"/>
    <property type="match status" value="1"/>
</dbReference>
<keyword evidence="4 6" id="KW-0238">DNA-binding</keyword>
<accession>A0A931B4A4</accession>
<evidence type="ECO:0000313" key="9">
    <source>
        <dbReference type="Proteomes" id="UP000657385"/>
    </source>
</evidence>
<evidence type="ECO:0000313" key="8">
    <source>
        <dbReference type="EMBL" id="MBF9068427.1"/>
    </source>
</evidence>
<dbReference type="GO" id="GO:0006355">
    <property type="term" value="P:regulation of DNA-templated transcription"/>
    <property type="evidence" value="ECO:0007669"/>
    <property type="project" value="InterPro"/>
</dbReference>
<comment type="similarity">
    <text evidence="1">Belongs to the AfsR/DnrI/RedD regulatory family.</text>
</comment>
<dbReference type="InterPro" id="IPR051677">
    <property type="entry name" value="AfsR-DnrI-RedD_regulator"/>
</dbReference>
<dbReference type="SUPFAM" id="SSF48452">
    <property type="entry name" value="TPR-like"/>
    <property type="match status" value="1"/>
</dbReference>
<keyword evidence="9" id="KW-1185">Reference proteome</keyword>
<dbReference type="Gene3D" id="1.25.40.10">
    <property type="entry name" value="Tetratricopeptide repeat domain"/>
    <property type="match status" value="1"/>
</dbReference>
<evidence type="ECO:0000256" key="1">
    <source>
        <dbReference type="ARBA" id="ARBA00005820"/>
    </source>
</evidence>
<name>A0A931B4A4_9ACTN</name>
<evidence type="ECO:0000256" key="5">
    <source>
        <dbReference type="ARBA" id="ARBA00023163"/>
    </source>
</evidence>
<dbReference type="InterPro" id="IPR001867">
    <property type="entry name" value="OmpR/PhoB-type_DNA-bd"/>
</dbReference>
<proteinExistence type="inferred from homology"/>
<dbReference type="SMART" id="SM00862">
    <property type="entry name" value="Trans_reg_C"/>
    <property type="match status" value="1"/>
</dbReference>
<dbReference type="Pfam" id="PF00486">
    <property type="entry name" value="Trans_reg_C"/>
    <property type="match status" value="1"/>
</dbReference>
<dbReference type="Proteomes" id="UP000657385">
    <property type="component" value="Unassembled WGS sequence"/>
</dbReference>